<name>A0ABU8YUH9_9CYAN</name>
<evidence type="ECO:0000313" key="2">
    <source>
        <dbReference type="Proteomes" id="UP001384579"/>
    </source>
</evidence>
<dbReference type="EMBL" id="JBBLXS010000456">
    <property type="protein sequence ID" value="MEK0187868.1"/>
    <property type="molecule type" value="Genomic_DNA"/>
</dbReference>
<dbReference type="RefSeq" id="WP_340518976.1">
    <property type="nucleotide sequence ID" value="NZ_JBBLXS010000456.1"/>
</dbReference>
<comment type="caution">
    <text evidence="1">The sequence shown here is derived from an EMBL/GenBank/DDBJ whole genome shotgun (WGS) entry which is preliminary data.</text>
</comment>
<accession>A0ABU8YUH9</accession>
<sequence length="102" mass="11502">MIRGAIPDDIPNNLQEQILLQDAKNQPAIMIQGGSSRPLGDAPRLVANYGGQPEDWYKMASNQSAIIEGAIVEIHWYRNARTLQNVEYKIKRTYPKIAPKNQ</sequence>
<evidence type="ECO:0000313" key="1">
    <source>
        <dbReference type="EMBL" id="MEK0187868.1"/>
    </source>
</evidence>
<keyword evidence="2" id="KW-1185">Reference proteome</keyword>
<gene>
    <name evidence="1" type="ORF">WMG39_23945</name>
</gene>
<organism evidence="1 2">
    <name type="scientific">Microcoleus anatoxicus PTRS2</name>
    <dbReference type="NCBI Taxonomy" id="2705321"/>
    <lineage>
        <taxon>Bacteria</taxon>
        <taxon>Bacillati</taxon>
        <taxon>Cyanobacteriota</taxon>
        <taxon>Cyanophyceae</taxon>
        <taxon>Oscillatoriophycideae</taxon>
        <taxon>Oscillatoriales</taxon>
        <taxon>Microcoleaceae</taxon>
        <taxon>Microcoleus</taxon>
        <taxon>Microcoleus anatoxicus</taxon>
    </lineage>
</organism>
<reference evidence="1 2" key="1">
    <citation type="journal article" date="2020" name="Harmful Algae">
        <title>Molecular and morphological characterization of a novel dihydroanatoxin-a producing Microcoleus species (cyanobacteria) from the Russian River, California, USA.</title>
        <authorList>
            <person name="Conklin K.Y."/>
            <person name="Stancheva R."/>
            <person name="Otten T.G."/>
            <person name="Fadness R."/>
            <person name="Boyer G.L."/>
            <person name="Read B."/>
            <person name="Zhang X."/>
            <person name="Sheath R.G."/>
        </authorList>
    </citation>
    <scope>NUCLEOTIDE SEQUENCE [LARGE SCALE GENOMIC DNA]</scope>
    <source>
        <strain evidence="1 2">PTRS2</strain>
    </source>
</reference>
<dbReference type="Proteomes" id="UP001384579">
    <property type="component" value="Unassembled WGS sequence"/>
</dbReference>
<proteinExistence type="predicted"/>
<protein>
    <submittedName>
        <fullName evidence="1">Uncharacterized protein</fullName>
    </submittedName>
</protein>